<gene>
    <name evidence="2" type="ORF">CUD01_31290</name>
</gene>
<dbReference type="EMBL" id="BJLP01000081">
    <property type="protein sequence ID" value="GEA82685.1"/>
    <property type="molecule type" value="Genomic_DNA"/>
</dbReference>
<evidence type="ECO:0000313" key="3">
    <source>
        <dbReference type="Proteomes" id="UP000315842"/>
    </source>
</evidence>
<accession>A0A4Y3KHZ3</accession>
<sequence>MTTQRAVRTWMAVDAVLVLTLVVLLAVRLSGDAGSGGAAQPSATTTVQVSGPTTPAGDRAAFKLPSGNIACTMSARGVTCTIASITYDPPAVAGCSGTTGHVVVLNADGFAFDCVDGPAPTVAGGDVPTLEYGSKATAGDFTCVSATNGVRCTDADGVGFQLARAAWRELP</sequence>
<evidence type="ECO:0000256" key="1">
    <source>
        <dbReference type="SAM" id="MobiDB-lite"/>
    </source>
</evidence>
<evidence type="ECO:0000313" key="2">
    <source>
        <dbReference type="EMBL" id="GEA82685.1"/>
    </source>
</evidence>
<protein>
    <submittedName>
        <fullName evidence="2">Uncharacterized protein</fullName>
    </submittedName>
</protein>
<dbReference type="AlphaFoldDB" id="A0A4Y3KHZ3"/>
<dbReference type="RefSeq" id="WP_141322484.1">
    <property type="nucleotide sequence ID" value="NZ_BJLP01000081.1"/>
</dbReference>
<dbReference type="Proteomes" id="UP000315842">
    <property type="component" value="Unassembled WGS sequence"/>
</dbReference>
<feature type="region of interest" description="Disordered" evidence="1">
    <location>
        <begin position="33"/>
        <end position="55"/>
    </location>
</feature>
<proteinExistence type="predicted"/>
<name>A0A4Y3KHZ3_CELUD</name>
<feature type="compositionally biased region" description="Polar residues" evidence="1">
    <location>
        <begin position="41"/>
        <end position="53"/>
    </location>
</feature>
<comment type="caution">
    <text evidence="2">The sequence shown here is derived from an EMBL/GenBank/DDBJ whole genome shotgun (WGS) entry which is preliminary data.</text>
</comment>
<reference evidence="2 3" key="1">
    <citation type="submission" date="2019-06" db="EMBL/GenBank/DDBJ databases">
        <title>Whole genome shotgun sequence of Cellulomonas uda NBRC 3747.</title>
        <authorList>
            <person name="Hosoyama A."/>
            <person name="Uohara A."/>
            <person name="Ohji S."/>
            <person name="Ichikawa N."/>
        </authorList>
    </citation>
    <scope>NUCLEOTIDE SEQUENCE [LARGE SCALE GENOMIC DNA]</scope>
    <source>
        <strain evidence="2 3">NBRC 3747</strain>
    </source>
</reference>
<keyword evidence="3" id="KW-1185">Reference proteome</keyword>
<organism evidence="2 3">
    <name type="scientific">Cellulomonas uda</name>
    <dbReference type="NCBI Taxonomy" id="1714"/>
    <lineage>
        <taxon>Bacteria</taxon>
        <taxon>Bacillati</taxon>
        <taxon>Actinomycetota</taxon>
        <taxon>Actinomycetes</taxon>
        <taxon>Micrococcales</taxon>
        <taxon>Cellulomonadaceae</taxon>
        <taxon>Cellulomonas</taxon>
    </lineage>
</organism>